<dbReference type="GO" id="GO:0031250">
    <property type="term" value="C:anaerobic ribonucleoside-triphosphate reductase complex"/>
    <property type="evidence" value="ECO:0007669"/>
    <property type="project" value="TreeGrafter"/>
</dbReference>
<dbReference type="GO" id="GO:0004748">
    <property type="term" value="F:ribonucleoside-diphosphate reductase activity, thioredoxin disulfide as acceptor"/>
    <property type="evidence" value="ECO:0007669"/>
    <property type="project" value="TreeGrafter"/>
</dbReference>
<feature type="domain" description="ATP-cone" evidence="4">
    <location>
        <begin position="3"/>
        <end position="95"/>
    </location>
</feature>
<keyword evidence="1 3" id="KW-0547">Nucleotide-binding</keyword>
<sequence length="748" mass="85023">MFKKIEKRDGRVKKFEVEKITNAIAKAGAVTGEFDSEIAQKLTLKVLNLAQQAIPRDIPTVEEIQDVVEEILLSSPYRKTAKAYIIYREQHAGIREITSRANVDLVDQYLEKIDWQVNENSNMSFSLQGLNNYVSSEITKIYWLVKIYPPEIRRAHLNGDFHIHDLNLLSVYCVGWDLFDLLVEGFKGAPGKIESKPAKHLHSALGQVVNFFYTLQGEAAGAQAFSNFDTLLAPFIRYDRLSYKEVKQALQEFIFNINVPTRVGFQTPFTNITLDLTVPKYYADQGVIIGGKLQHETYNDFQEEMALFNRAFLEVMAEGDAKGRVFTFPIPTYNISKDFNWENSNLEGLWELTAKYGVPYFSNFINSDMNPEDARSMCCRLRIDNRELEVRGGGLFGSNPLTGSIGVVTINMGRLGYLAKDEDEFLTALERLMILAKASLEIKRGVLEKFTEEKLYPYTQFYLRGIKERFGEYWKNHFSTIGLLGMNEACLNLLGEDIAAKKSREFTVRVLDFMREKLLEFQEETGNNYNLEATPAEGTSYRLARIDKEKNPEIICANEEEYKAGAEPFYTNSTQLPVNYTDDVFEALDLQDAIQTKYTGGTVLHVFAGERVGDPDTIKGLIRKVCESYHLPYFTFTPTFSVCPSHGYIAGEHSTCPKCGVETEVYSRVVGYLRPVNQWNKGKREEFRKRKAFVVEPVKPLELGVKRGAALDSSTKTRKAVGVKGNYGAVEYKQLDLISFSDDVDENE</sequence>
<dbReference type="GO" id="GO:0009265">
    <property type="term" value="P:2'-deoxyribonucleotide biosynthetic process"/>
    <property type="evidence" value="ECO:0007669"/>
    <property type="project" value="TreeGrafter"/>
</dbReference>
<dbReference type="GO" id="GO:0008998">
    <property type="term" value="F:ribonucleoside-triphosphate reductase (thioredoxin) activity"/>
    <property type="evidence" value="ECO:0007669"/>
    <property type="project" value="InterPro"/>
</dbReference>
<reference evidence="5" key="1">
    <citation type="journal article" date="2004" name="Science">
        <title>Reverse methanogenesis: testing the hypothesis with environmental genomics.</title>
        <authorList>
            <person name="Hallam S.J."/>
            <person name="Putnam N."/>
            <person name="Preston C.M."/>
            <person name="Detter J.C."/>
            <person name="Rokhsar D."/>
            <person name="Richardson P.M."/>
            <person name="DeLong E.F."/>
        </authorList>
    </citation>
    <scope>NUCLEOTIDE SEQUENCE</scope>
</reference>
<evidence type="ECO:0000256" key="2">
    <source>
        <dbReference type="ARBA" id="ARBA00022840"/>
    </source>
</evidence>
<evidence type="ECO:0000256" key="1">
    <source>
        <dbReference type="ARBA" id="ARBA00022741"/>
    </source>
</evidence>
<evidence type="ECO:0000313" key="5">
    <source>
        <dbReference type="EMBL" id="AAU83764.1"/>
    </source>
</evidence>
<dbReference type="NCBIfam" id="TIGR02487">
    <property type="entry name" value="NrdD"/>
    <property type="match status" value="1"/>
</dbReference>
<evidence type="ECO:0000259" key="4">
    <source>
        <dbReference type="PROSITE" id="PS51161"/>
    </source>
</evidence>
<dbReference type="SUPFAM" id="SSF51998">
    <property type="entry name" value="PFL-like glycyl radical enzymes"/>
    <property type="match status" value="1"/>
</dbReference>
<dbReference type="CDD" id="cd01675">
    <property type="entry name" value="RNR_III"/>
    <property type="match status" value="1"/>
</dbReference>
<dbReference type="Pfam" id="PF03477">
    <property type="entry name" value="ATP-cone"/>
    <property type="match status" value="1"/>
</dbReference>
<name>Q64A13_UNCAG</name>
<dbReference type="GO" id="GO:0005524">
    <property type="term" value="F:ATP binding"/>
    <property type="evidence" value="ECO:0007669"/>
    <property type="project" value="UniProtKB-UniRule"/>
</dbReference>
<accession>Q64A13</accession>
<dbReference type="InterPro" id="IPR005144">
    <property type="entry name" value="ATP-cone_dom"/>
</dbReference>
<dbReference type="AlphaFoldDB" id="Q64A13"/>
<dbReference type="Pfam" id="PF13597">
    <property type="entry name" value="NRDD"/>
    <property type="match status" value="1"/>
</dbReference>
<dbReference type="PANTHER" id="PTHR21075">
    <property type="entry name" value="ANAEROBIC RIBONUCLEOSIDE-TRIPHOSPHATE REDUCTASE"/>
    <property type="match status" value="1"/>
</dbReference>
<dbReference type="PANTHER" id="PTHR21075:SF0">
    <property type="entry name" value="ANAEROBIC RIBONUCLEOSIDE-TRIPHOSPHATE REDUCTASE"/>
    <property type="match status" value="1"/>
</dbReference>
<gene>
    <name evidence="5" type="ORF">GZ33H6_13</name>
</gene>
<protein>
    <submittedName>
        <fullName evidence="5">Oxygen-sensitive ribonucleoside-triphosphate reductase</fullName>
    </submittedName>
</protein>
<evidence type="ECO:0000256" key="3">
    <source>
        <dbReference type="PROSITE-ProRule" id="PRU00492"/>
    </source>
</evidence>
<dbReference type="GO" id="GO:0006260">
    <property type="term" value="P:DNA replication"/>
    <property type="evidence" value="ECO:0007669"/>
    <property type="project" value="InterPro"/>
</dbReference>
<dbReference type="NCBIfam" id="NF006126">
    <property type="entry name" value="PRK08270.1"/>
    <property type="match status" value="1"/>
</dbReference>
<dbReference type="Gene3D" id="3.20.70.20">
    <property type="match status" value="1"/>
</dbReference>
<proteinExistence type="predicted"/>
<keyword evidence="2 3" id="KW-0067">ATP-binding</keyword>
<dbReference type="EMBL" id="AY714858">
    <property type="protein sequence ID" value="AAU83764.1"/>
    <property type="molecule type" value="Genomic_DNA"/>
</dbReference>
<reference evidence="5" key="2">
    <citation type="submission" date="2004-08" db="EMBL/GenBank/DDBJ databases">
        <authorList>
            <person name="Putnam N."/>
            <person name="Detter J.C."/>
            <person name="Richardson P.M."/>
            <person name="Rokhsar D."/>
        </authorList>
    </citation>
    <scope>NUCLEOTIDE SEQUENCE</scope>
</reference>
<dbReference type="InterPro" id="IPR012833">
    <property type="entry name" value="NrdD"/>
</dbReference>
<organism evidence="5">
    <name type="scientific">Uncultured archaeon GZfos26G2</name>
    <dbReference type="NCBI Taxonomy" id="3386331"/>
    <lineage>
        <taxon>Archaea</taxon>
        <taxon>Methanobacteriati</taxon>
        <taxon>Methanobacteriota</taxon>
        <taxon>Stenosarchaea group</taxon>
        <taxon>Methanomicrobia</taxon>
        <taxon>Candidatus Methanophagales</taxon>
        <taxon>Candidatus Methanophagaceae</taxon>
        <taxon>Candidatus Methanophaga</taxon>
    </lineage>
</organism>
<dbReference type="PROSITE" id="PS51161">
    <property type="entry name" value="ATP_CONE"/>
    <property type="match status" value="1"/>
</dbReference>